<dbReference type="OrthoDB" id="1304199at2759"/>
<keyword evidence="3" id="KW-1185">Reference proteome</keyword>
<organism evidence="2 3">
    <name type="scientific">Solanum commersonii</name>
    <name type="common">Commerson's wild potato</name>
    <name type="synonym">Commerson's nightshade</name>
    <dbReference type="NCBI Taxonomy" id="4109"/>
    <lineage>
        <taxon>Eukaryota</taxon>
        <taxon>Viridiplantae</taxon>
        <taxon>Streptophyta</taxon>
        <taxon>Embryophyta</taxon>
        <taxon>Tracheophyta</taxon>
        <taxon>Spermatophyta</taxon>
        <taxon>Magnoliopsida</taxon>
        <taxon>eudicotyledons</taxon>
        <taxon>Gunneridae</taxon>
        <taxon>Pentapetalae</taxon>
        <taxon>asterids</taxon>
        <taxon>lamiids</taxon>
        <taxon>Solanales</taxon>
        <taxon>Solanaceae</taxon>
        <taxon>Solanoideae</taxon>
        <taxon>Solaneae</taxon>
        <taxon>Solanum</taxon>
    </lineage>
</organism>
<reference evidence="2 3" key="1">
    <citation type="submission" date="2020-09" db="EMBL/GenBank/DDBJ databases">
        <title>De no assembly of potato wild relative species, Solanum commersonii.</title>
        <authorList>
            <person name="Cho K."/>
        </authorList>
    </citation>
    <scope>NUCLEOTIDE SEQUENCE [LARGE SCALE GENOMIC DNA]</scope>
    <source>
        <strain evidence="2">LZ3.2</strain>
        <tissue evidence="2">Leaf</tissue>
    </source>
</reference>
<evidence type="ECO:0000313" key="2">
    <source>
        <dbReference type="EMBL" id="KAG5571350.1"/>
    </source>
</evidence>
<evidence type="ECO:0000256" key="1">
    <source>
        <dbReference type="SAM" id="MobiDB-lite"/>
    </source>
</evidence>
<gene>
    <name evidence="2" type="ORF">H5410_061116</name>
</gene>
<dbReference type="EMBL" id="JACXVP010000012">
    <property type="protein sequence ID" value="KAG5571350.1"/>
    <property type="molecule type" value="Genomic_DNA"/>
</dbReference>
<proteinExistence type="predicted"/>
<dbReference type="AlphaFoldDB" id="A0A9J5W8N2"/>
<sequence length="70" mass="7993">MAPSEPVSNSKDENDNEVEDYESGDEVQELLKDLYPNVDGGATHTSYDEVVEEEPNVEAKRFYRLLKDLE</sequence>
<feature type="region of interest" description="Disordered" evidence="1">
    <location>
        <begin position="1"/>
        <end position="25"/>
    </location>
</feature>
<dbReference type="Proteomes" id="UP000824120">
    <property type="component" value="Chromosome 12"/>
</dbReference>
<accession>A0A9J5W8N2</accession>
<protein>
    <submittedName>
        <fullName evidence="2">Uncharacterized protein</fullName>
    </submittedName>
</protein>
<feature type="compositionally biased region" description="Acidic residues" evidence="1">
    <location>
        <begin position="14"/>
        <end position="25"/>
    </location>
</feature>
<comment type="caution">
    <text evidence="2">The sequence shown here is derived from an EMBL/GenBank/DDBJ whole genome shotgun (WGS) entry which is preliminary data.</text>
</comment>
<name>A0A9J5W8N2_SOLCO</name>
<evidence type="ECO:0000313" key="3">
    <source>
        <dbReference type="Proteomes" id="UP000824120"/>
    </source>
</evidence>